<keyword evidence="2" id="KW-1185">Reference proteome</keyword>
<sequence>MEIADVAQAIAWQARHAEEAGAPITGRIIRAEASIIAAGTQTGARMANWPGLSLEDAMPLRVAGGLHFLHLTGATHALAPVYAGEVTDQAAVDALVAGVARDFDAVLLPWLDGPPQTNEAGRSASVMAGLLWLAQSVCPRFELIEIGASAGINTMMARYGYDLGGVKVGAVDSPMQIVPEWRGNPPPSGPVDIISVKGCDIAPVDLTDPAQAQRLKAYIWADATERMARMDVAIALAHAQRPDLVQMDAAAFVAQQLAAPQAEGVTRVLFHTVMWQYLPDSTRAAIRTMMEEAGARATVERPLAWLRVETNRTTFRHELTVKYWPGEREVALLAEAHPHGAWVRWLG</sequence>
<accession>A0ABV7EGK0</accession>
<name>A0ABV7EGK0_9SPHN</name>
<dbReference type="Proteomes" id="UP001595378">
    <property type="component" value="Unassembled WGS sequence"/>
</dbReference>
<reference evidence="2" key="1">
    <citation type="journal article" date="2019" name="Int. J. Syst. Evol. Microbiol.">
        <title>The Global Catalogue of Microorganisms (GCM) 10K type strain sequencing project: providing services to taxonomists for standard genome sequencing and annotation.</title>
        <authorList>
            <consortium name="The Broad Institute Genomics Platform"/>
            <consortium name="The Broad Institute Genome Sequencing Center for Infectious Disease"/>
            <person name="Wu L."/>
            <person name="Ma J."/>
        </authorList>
    </citation>
    <scope>NUCLEOTIDE SEQUENCE [LARGE SCALE GENOMIC DNA]</scope>
    <source>
        <strain evidence="2">KCTC 52606</strain>
    </source>
</reference>
<dbReference type="RefSeq" id="WP_336918896.1">
    <property type="nucleotide sequence ID" value="NZ_JBANRN010000006.1"/>
</dbReference>
<dbReference type="PIRSF" id="PIRSF012608">
    <property type="entry name" value="UCP012608"/>
    <property type="match status" value="1"/>
</dbReference>
<proteinExistence type="predicted"/>
<gene>
    <name evidence="1" type="ORF">ACFODK_13105</name>
</gene>
<evidence type="ECO:0000313" key="2">
    <source>
        <dbReference type="Proteomes" id="UP001595378"/>
    </source>
</evidence>
<evidence type="ECO:0000313" key="1">
    <source>
        <dbReference type="EMBL" id="MFC3101828.1"/>
    </source>
</evidence>
<organism evidence="1 2">
    <name type="scientific">Alteraurantiacibacter lauratis</name>
    <dbReference type="NCBI Taxonomy" id="2054627"/>
    <lineage>
        <taxon>Bacteria</taxon>
        <taxon>Pseudomonadati</taxon>
        <taxon>Pseudomonadota</taxon>
        <taxon>Alphaproteobacteria</taxon>
        <taxon>Sphingomonadales</taxon>
        <taxon>Erythrobacteraceae</taxon>
        <taxon>Alteraurantiacibacter</taxon>
    </lineage>
</organism>
<dbReference type="Pfam" id="PF10094">
    <property type="entry name" value="DUF2332"/>
    <property type="match status" value="1"/>
</dbReference>
<dbReference type="EMBL" id="JBHRSU010000035">
    <property type="protein sequence ID" value="MFC3101828.1"/>
    <property type="molecule type" value="Genomic_DNA"/>
</dbReference>
<protein>
    <submittedName>
        <fullName evidence="1">DUF2332 domain-containing protein</fullName>
    </submittedName>
</protein>
<comment type="caution">
    <text evidence="1">The sequence shown here is derived from an EMBL/GenBank/DDBJ whole genome shotgun (WGS) entry which is preliminary data.</text>
</comment>
<dbReference type="InterPro" id="IPR011200">
    <property type="entry name" value="UCP012608"/>
</dbReference>